<name>D8R1E7_SELML</name>
<dbReference type="SUPFAM" id="SSF47240">
    <property type="entry name" value="Ferritin-like"/>
    <property type="match status" value="1"/>
</dbReference>
<dbReference type="FunFam" id="1.20.1260.10:FF:000006">
    <property type="entry name" value="Ferritin"/>
    <property type="match status" value="1"/>
</dbReference>
<dbReference type="GO" id="GO:0006826">
    <property type="term" value="P:iron ion transport"/>
    <property type="evidence" value="ECO:0007669"/>
    <property type="project" value="InterPro"/>
</dbReference>
<dbReference type="Proteomes" id="UP000001514">
    <property type="component" value="Unassembled WGS sequence"/>
</dbReference>
<dbReference type="GO" id="GO:0008199">
    <property type="term" value="F:ferric iron binding"/>
    <property type="evidence" value="ECO:0000318"/>
    <property type="project" value="GO_Central"/>
</dbReference>
<keyword evidence="17" id="KW-1185">Reference proteome</keyword>
<dbReference type="Gramene" id="EFJ33540">
    <property type="protein sequence ID" value="EFJ33540"/>
    <property type="gene ID" value="SELMODRAFT_82847"/>
</dbReference>
<gene>
    <name evidence="16" type="ORF">SELMODRAFT_82847</name>
</gene>
<dbReference type="FunCoup" id="D8R1E7">
    <property type="interactions" value="444"/>
</dbReference>
<dbReference type="InterPro" id="IPR009040">
    <property type="entry name" value="Ferritin-like_diiron"/>
</dbReference>
<dbReference type="Pfam" id="PF00210">
    <property type="entry name" value="Ferritin"/>
    <property type="match status" value="1"/>
</dbReference>
<dbReference type="Gene3D" id="1.20.1260.10">
    <property type="match status" value="1"/>
</dbReference>
<feature type="binding site" evidence="13">
    <location>
        <position position="230"/>
    </location>
    <ligand>
        <name>Fe cation</name>
        <dbReference type="ChEBI" id="CHEBI:24875"/>
        <label>1</label>
    </ligand>
</feature>
<evidence type="ECO:0000313" key="17">
    <source>
        <dbReference type="Proteomes" id="UP000001514"/>
    </source>
</evidence>
<keyword evidence="3 14" id="KW-0409">Iron storage</keyword>
<dbReference type="InterPro" id="IPR012347">
    <property type="entry name" value="Ferritin-like"/>
</dbReference>
<dbReference type="InterPro" id="IPR014034">
    <property type="entry name" value="Ferritin_CS"/>
</dbReference>
<evidence type="ECO:0000256" key="6">
    <source>
        <dbReference type="ARBA" id="ARBA00022723"/>
    </source>
</evidence>
<keyword evidence="5" id="KW-0934">Plastid</keyword>
<feature type="binding site" evidence="13">
    <location>
        <position position="147"/>
    </location>
    <ligand>
        <name>Fe cation</name>
        <dbReference type="ChEBI" id="CHEBI:24875"/>
        <label>1</label>
    </ligand>
</feature>
<evidence type="ECO:0000256" key="1">
    <source>
        <dbReference type="ARBA" id="ARBA00004229"/>
    </source>
</evidence>
<evidence type="ECO:0000256" key="2">
    <source>
        <dbReference type="ARBA" id="ARBA00007513"/>
    </source>
</evidence>
<comment type="catalytic activity">
    <reaction evidence="12 14">
        <text>4 Fe(2+) + O2 + 4 H(+) = 4 Fe(3+) + 2 H2O</text>
        <dbReference type="Rhea" id="RHEA:11148"/>
        <dbReference type="ChEBI" id="CHEBI:15377"/>
        <dbReference type="ChEBI" id="CHEBI:15378"/>
        <dbReference type="ChEBI" id="CHEBI:15379"/>
        <dbReference type="ChEBI" id="CHEBI:29033"/>
        <dbReference type="ChEBI" id="CHEBI:29034"/>
        <dbReference type="EC" id="1.16.3.1"/>
    </reaction>
</comment>
<dbReference type="PROSITE" id="PS00204">
    <property type="entry name" value="FERRITIN_2"/>
    <property type="match status" value="1"/>
</dbReference>
<evidence type="ECO:0000256" key="13">
    <source>
        <dbReference type="PIRSR" id="PIRSR601519-1"/>
    </source>
</evidence>
<feature type="binding site" evidence="13">
    <location>
        <position position="150"/>
    </location>
    <ligand>
        <name>Fe cation</name>
        <dbReference type="ChEBI" id="CHEBI:24875"/>
        <label>1</label>
    </ligand>
</feature>
<protein>
    <recommendedName>
        <fullName evidence="14">Ferritin</fullName>
        <ecNumber evidence="14">1.16.3.1</ecNumber>
    </recommendedName>
</protein>
<keyword evidence="8 14" id="KW-0560">Oxidoreductase</keyword>
<dbReference type="PANTHER" id="PTHR11431:SF75">
    <property type="entry name" value="FERRITIN"/>
    <property type="match status" value="1"/>
</dbReference>
<dbReference type="EMBL" id="GL377570">
    <property type="protein sequence ID" value="EFJ33540.1"/>
    <property type="molecule type" value="Genomic_DNA"/>
</dbReference>
<feature type="binding site" evidence="13">
    <location>
        <position position="196"/>
    </location>
    <ligand>
        <name>Fe cation</name>
        <dbReference type="ChEBI" id="CHEBI:24875"/>
        <label>1</label>
    </ligand>
</feature>
<evidence type="ECO:0000256" key="3">
    <source>
        <dbReference type="ARBA" id="ARBA00022434"/>
    </source>
</evidence>
<evidence type="ECO:0000256" key="7">
    <source>
        <dbReference type="ARBA" id="ARBA00022946"/>
    </source>
</evidence>
<evidence type="ECO:0000256" key="12">
    <source>
        <dbReference type="ARBA" id="ARBA00047990"/>
    </source>
</evidence>
<dbReference type="GO" id="GO:0004322">
    <property type="term" value="F:ferroxidase activity"/>
    <property type="evidence" value="ECO:0007669"/>
    <property type="project" value="UniProtKB-EC"/>
</dbReference>
<dbReference type="GO" id="GO:0009507">
    <property type="term" value="C:chloroplast"/>
    <property type="evidence" value="ECO:0007669"/>
    <property type="project" value="UniProtKB-SubCell"/>
</dbReference>
<dbReference type="GO" id="GO:0008198">
    <property type="term" value="F:ferrous iron binding"/>
    <property type="evidence" value="ECO:0000318"/>
    <property type="project" value="GO_Central"/>
</dbReference>
<dbReference type="KEGG" id="smo:SELMODRAFT_82847"/>
<accession>D8R1E7</accession>
<evidence type="ECO:0000256" key="5">
    <source>
        <dbReference type="ARBA" id="ARBA00022640"/>
    </source>
</evidence>
<comment type="subcellular location">
    <subcellularLocation>
        <location evidence="1">Plastid</location>
        <location evidence="1">Chloroplast</location>
    </subcellularLocation>
</comment>
<evidence type="ECO:0000256" key="11">
    <source>
        <dbReference type="ARBA" id="ARBA00026060"/>
    </source>
</evidence>
<evidence type="ECO:0000256" key="10">
    <source>
        <dbReference type="ARBA" id="ARBA00025111"/>
    </source>
</evidence>
<dbReference type="CDD" id="cd01056">
    <property type="entry name" value="Euk_Ferritin"/>
    <property type="match status" value="1"/>
</dbReference>
<dbReference type="InterPro" id="IPR001519">
    <property type="entry name" value="Ferritin"/>
</dbReference>
<dbReference type="PROSITE" id="PS50905">
    <property type="entry name" value="FERRITIN_LIKE"/>
    <property type="match status" value="1"/>
</dbReference>
<dbReference type="InterPro" id="IPR009078">
    <property type="entry name" value="Ferritin-like_SF"/>
</dbReference>
<keyword evidence="9 13" id="KW-0408">Iron</keyword>
<dbReference type="eggNOG" id="KOG2332">
    <property type="taxonomic scope" value="Eukaryota"/>
</dbReference>
<reference evidence="16 17" key="1">
    <citation type="journal article" date="2011" name="Science">
        <title>The Selaginella genome identifies genetic changes associated with the evolution of vascular plants.</title>
        <authorList>
            <person name="Banks J.A."/>
            <person name="Nishiyama T."/>
            <person name="Hasebe M."/>
            <person name="Bowman J.L."/>
            <person name="Gribskov M."/>
            <person name="dePamphilis C."/>
            <person name="Albert V.A."/>
            <person name="Aono N."/>
            <person name="Aoyama T."/>
            <person name="Ambrose B.A."/>
            <person name="Ashton N.W."/>
            <person name="Axtell M.J."/>
            <person name="Barker E."/>
            <person name="Barker M.S."/>
            <person name="Bennetzen J.L."/>
            <person name="Bonawitz N.D."/>
            <person name="Chapple C."/>
            <person name="Cheng C."/>
            <person name="Correa L.G."/>
            <person name="Dacre M."/>
            <person name="DeBarry J."/>
            <person name="Dreyer I."/>
            <person name="Elias M."/>
            <person name="Engstrom E.M."/>
            <person name="Estelle M."/>
            <person name="Feng L."/>
            <person name="Finet C."/>
            <person name="Floyd S.K."/>
            <person name="Frommer W.B."/>
            <person name="Fujita T."/>
            <person name="Gramzow L."/>
            <person name="Gutensohn M."/>
            <person name="Harholt J."/>
            <person name="Hattori M."/>
            <person name="Heyl A."/>
            <person name="Hirai T."/>
            <person name="Hiwatashi Y."/>
            <person name="Ishikawa M."/>
            <person name="Iwata M."/>
            <person name="Karol K.G."/>
            <person name="Koehler B."/>
            <person name="Kolukisaoglu U."/>
            <person name="Kubo M."/>
            <person name="Kurata T."/>
            <person name="Lalonde S."/>
            <person name="Li K."/>
            <person name="Li Y."/>
            <person name="Litt A."/>
            <person name="Lyons E."/>
            <person name="Manning G."/>
            <person name="Maruyama T."/>
            <person name="Michael T.P."/>
            <person name="Mikami K."/>
            <person name="Miyazaki S."/>
            <person name="Morinaga S."/>
            <person name="Murata T."/>
            <person name="Mueller-Roeber B."/>
            <person name="Nelson D.R."/>
            <person name="Obara M."/>
            <person name="Oguri Y."/>
            <person name="Olmstead R.G."/>
            <person name="Onodera N."/>
            <person name="Petersen B.L."/>
            <person name="Pils B."/>
            <person name="Prigge M."/>
            <person name="Rensing S.A."/>
            <person name="Riano-Pachon D.M."/>
            <person name="Roberts A.W."/>
            <person name="Sato Y."/>
            <person name="Scheller H.V."/>
            <person name="Schulz B."/>
            <person name="Schulz C."/>
            <person name="Shakirov E.V."/>
            <person name="Shibagaki N."/>
            <person name="Shinohara N."/>
            <person name="Shippen D.E."/>
            <person name="Soerensen I."/>
            <person name="Sotooka R."/>
            <person name="Sugimoto N."/>
            <person name="Sugita M."/>
            <person name="Sumikawa N."/>
            <person name="Tanurdzic M."/>
            <person name="Theissen G."/>
            <person name="Ulvskov P."/>
            <person name="Wakazuki S."/>
            <person name="Weng J.K."/>
            <person name="Willats W.W."/>
            <person name="Wipf D."/>
            <person name="Wolf P.G."/>
            <person name="Yang L."/>
            <person name="Zimmer A.D."/>
            <person name="Zhu Q."/>
            <person name="Mitros T."/>
            <person name="Hellsten U."/>
            <person name="Loque D."/>
            <person name="Otillar R."/>
            <person name="Salamov A."/>
            <person name="Schmutz J."/>
            <person name="Shapiro H."/>
            <person name="Lindquist E."/>
            <person name="Lucas S."/>
            <person name="Rokhsar D."/>
            <person name="Grigoriev I.V."/>
        </authorList>
    </citation>
    <scope>NUCLEOTIDE SEQUENCE [LARGE SCALE GENOMIC DNA]</scope>
</reference>
<comment type="subunit">
    <text evidence="11">Oligomer of 24 subunits. There are two types of subunits: L (light) chain and H (heavy) chain. The major chain can be light or heavy, depending on the species and tissue type. The functional molecule forms a roughly spherical shell with a diameter of 12 nm and contains a central cavity into which the insoluble mineral iron core is deposited.</text>
</comment>
<dbReference type="InterPro" id="IPR008331">
    <property type="entry name" value="Ferritin_DPS_dom"/>
</dbReference>
<dbReference type="HOGENOM" id="CLU_065681_0_0_1"/>
<dbReference type="STRING" id="88036.D8R1E7"/>
<evidence type="ECO:0000256" key="14">
    <source>
        <dbReference type="RuleBase" id="RU361145"/>
    </source>
</evidence>
<comment type="similarity">
    <text evidence="2 14">Belongs to the ferritin family.</text>
</comment>
<comment type="function">
    <text evidence="14">Stores iron in a soluble, non-toxic, readily available form. Important for iron homeostasis. Iron is taken up in the ferrous form and deposited as ferric hydroxides after oxidation.</text>
</comment>
<evidence type="ECO:0000259" key="15">
    <source>
        <dbReference type="PROSITE" id="PS50905"/>
    </source>
</evidence>
<comment type="function">
    <text evidence="10">Stores iron in a soluble, non-toxic, readily available form. Important for iron homeostasis. Has ferroxidase activity. Iron is taken up in the ferrous form and deposited as ferric hydroxides after oxidation.</text>
</comment>
<keyword evidence="6 13" id="KW-0479">Metal-binding</keyword>
<evidence type="ECO:0000256" key="8">
    <source>
        <dbReference type="ARBA" id="ARBA00023002"/>
    </source>
</evidence>
<feature type="domain" description="Ferritin-like diiron" evidence="15">
    <location>
        <begin position="95"/>
        <end position="248"/>
    </location>
</feature>
<dbReference type="OrthoDB" id="186462at2759"/>
<keyword evidence="7" id="KW-0809">Transit peptide</keyword>
<dbReference type="EC" id="1.16.3.1" evidence="14"/>
<dbReference type="InParanoid" id="D8R1E7"/>
<evidence type="ECO:0000313" key="16">
    <source>
        <dbReference type="EMBL" id="EFJ33540.1"/>
    </source>
</evidence>
<dbReference type="PANTHER" id="PTHR11431">
    <property type="entry name" value="FERRITIN"/>
    <property type="match status" value="1"/>
</dbReference>
<dbReference type="OMA" id="NHLVNIE"/>
<organism evidence="17">
    <name type="scientific">Selaginella moellendorffii</name>
    <name type="common">Spikemoss</name>
    <dbReference type="NCBI Taxonomy" id="88036"/>
    <lineage>
        <taxon>Eukaryota</taxon>
        <taxon>Viridiplantae</taxon>
        <taxon>Streptophyta</taxon>
        <taxon>Embryophyta</taxon>
        <taxon>Tracheophyta</taxon>
        <taxon>Lycopodiopsida</taxon>
        <taxon>Selaginellales</taxon>
        <taxon>Selaginellaceae</taxon>
        <taxon>Selaginella</taxon>
    </lineage>
</organism>
<dbReference type="AlphaFoldDB" id="D8R1E7"/>
<proteinExistence type="inferred from homology"/>
<sequence>MAPVAALRLHPGVLIHAAGAAAPSVKPGRGAFGAGERKCGRVFSQGRDSGNGYFRARAEIQSSESLTGVVFQPFAEVQEALSEVSLSKSVSLARQRFSQACEAAINDQINVEYNVSYIYHALFAYFDRDNVGLPGMAKYFKNASEEEREHAETLMKYQNLRGGRVKLQTILPPEMEFDNAEKGDALYAMELALALEKLTNEKLLALHRVASENDDPQMADFVESSFLTEQVESIKKISEYVSQLRRTGQGHGMDQSFLFSLDLHLIFFM</sequence>
<keyword evidence="4" id="KW-0150">Chloroplast</keyword>
<evidence type="ECO:0000256" key="9">
    <source>
        <dbReference type="ARBA" id="ARBA00023004"/>
    </source>
</evidence>
<dbReference type="GO" id="GO:0005737">
    <property type="term" value="C:cytoplasm"/>
    <property type="evidence" value="ECO:0000318"/>
    <property type="project" value="GO_Central"/>
</dbReference>
<feature type="binding site" evidence="13">
    <location>
        <position position="112"/>
    </location>
    <ligand>
        <name>Fe cation</name>
        <dbReference type="ChEBI" id="CHEBI:24875"/>
        <label>1</label>
    </ligand>
</feature>
<dbReference type="GO" id="GO:0006879">
    <property type="term" value="P:intracellular iron ion homeostasis"/>
    <property type="evidence" value="ECO:0007669"/>
    <property type="project" value="UniProtKB-KW"/>
</dbReference>
<dbReference type="GO" id="GO:0006979">
    <property type="term" value="P:response to oxidative stress"/>
    <property type="evidence" value="ECO:0007669"/>
    <property type="project" value="UniProtKB-ARBA"/>
</dbReference>
<evidence type="ECO:0000256" key="4">
    <source>
        <dbReference type="ARBA" id="ARBA00022528"/>
    </source>
</evidence>